<dbReference type="InterPro" id="IPR034282">
    <property type="entry name" value="CuRO_2_CopA"/>
</dbReference>
<evidence type="ECO:0000256" key="3">
    <source>
        <dbReference type="ARBA" id="ARBA00010609"/>
    </source>
</evidence>
<evidence type="ECO:0000256" key="7">
    <source>
        <dbReference type="ARBA" id="ARBA00023002"/>
    </source>
</evidence>
<dbReference type="Pfam" id="PF07731">
    <property type="entry name" value="Cu-oxidase_2"/>
    <property type="match status" value="1"/>
</dbReference>
<dbReference type="InterPro" id="IPR008972">
    <property type="entry name" value="Cupredoxin"/>
</dbReference>
<dbReference type="InterPro" id="IPR001117">
    <property type="entry name" value="Cu-oxidase_2nd"/>
</dbReference>
<dbReference type="PANTHER" id="PTHR11709:SF394">
    <property type="entry name" value="FI03373P-RELATED"/>
    <property type="match status" value="1"/>
</dbReference>
<keyword evidence="7" id="KW-0560">Oxidoreductase</keyword>
<keyword evidence="9" id="KW-0325">Glycoprotein</keyword>
<dbReference type="PROSITE" id="PS00079">
    <property type="entry name" value="MULTICOPPER_OXIDASE1"/>
    <property type="match status" value="2"/>
</dbReference>
<name>A0A2Z7A1N9_9LAMI</name>
<comment type="cofactor">
    <cofactor evidence="1">
        <name>Cu cation</name>
        <dbReference type="ChEBI" id="CHEBI:23378"/>
    </cofactor>
</comment>
<evidence type="ECO:0000259" key="13">
    <source>
        <dbReference type="Pfam" id="PF07732"/>
    </source>
</evidence>
<dbReference type="GO" id="GO:0016491">
    <property type="term" value="F:oxidoreductase activity"/>
    <property type="evidence" value="ECO:0007669"/>
    <property type="project" value="UniProtKB-KW"/>
</dbReference>
<dbReference type="InterPro" id="IPR002355">
    <property type="entry name" value="Cu_oxidase_Cu_BS"/>
</dbReference>
<dbReference type="AlphaFoldDB" id="A0A2Z7A1N9"/>
<comment type="subcellular location">
    <subcellularLocation>
        <location evidence="2">Secreted</location>
    </subcellularLocation>
</comment>
<evidence type="ECO:0000256" key="8">
    <source>
        <dbReference type="ARBA" id="ARBA00023008"/>
    </source>
</evidence>
<dbReference type="InterPro" id="IPR034279">
    <property type="entry name" value="CuRO_3_CopA"/>
</dbReference>
<feature type="compositionally biased region" description="Basic and acidic residues" evidence="10">
    <location>
        <begin position="271"/>
        <end position="293"/>
    </location>
</feature>
<feature type="region of interest" description="Disordered" evidence="10">
    <location>
        <begin position="269"/>
        <end position="311"/>
    </location>
</feature>
<evidence type="ECO:0000259" key="12">
    <source>
        <dbReference type="Pfam" id="PF07731"/>
    </source>
</evidence>
<evidence type="ECO:0000256" key="1">
    <source>
        <dbReference type="ARBA" id="ARBA00001935"/>
    </source>
</evidence>
<dbReference type="Pfam" id="PF00394">
    <property type="entry name" value="Cu-oxidase"/>
    <property type="match status" value="1"/>
</dbReference>
<feature type="domain" description="Plastocyanin-like" evidence="13">
    <location>
        <begin position="1"/>
        <end position="53"/>
    </location>
</feature>
<protein>
    <submittedName>
        <fullName evidence="14">L-ascorbate oxidase</fullName>
    </submittedName>
</protein>
<evidence type="ECO:0000256" key="10">
    <source>
        <dbReference type="SAM" id="MobiDB-lite"/>
    </source>
</evidence>
<dbReference type="Gene3D" id="2.60.40.420">
    <property type="entry name" value="Cupredoxins - blue copper proteins"/>
    <property type="match status" value="3"/>
</dbReference>
<dbReference type="EMBL" id="KV020134">
    <property type="protein sequence ID" value="KZV15043.1"/>
    <property type="molecule type" value="Genomic_DNA"/>
</dbReference>
<dbReference type="CDD" id="cd13896">
    <property type="entry name" value="CuRO_3_CopA"/>
    <property type="match status" value="1"/>
</dbReference>
<keyword evidence="15" id="KW-1185">Reference proteome</keyword>
<feature type="domain" description="Plastocyanin-like" evidence="12">
    <location>
        <begin position="362"/>
        <end position="479"/>
    </location>
</feature>
<evidence type="ECO:0000313" key="14">
    <source>
        <dbReference type="EMBL" id="KZV15043.1"/>
    </source>
</evidence>
<dbReference type="OrthoDB" id="2121828at2759"/>
<reference evidence="14 15" key="1">
    <citation type="journal article" date="2015" name="Proc. Natl. Acad. Sci. U.S.A.">
        <title>The resurrection genome of Boea hygrometrica: A blueprint for survival of dehydration.</title>
        <authorList>
            <person name="Xiao L."/>
            <person name="Yang G."/>
            <person name="Zhang L."/>
            <person name="Yang X."/>
            <person name="Zhao S."/>
            <person name="Ji Z."/>
            <person name="Zhou Q."/>
            <person name="Hu M."/>
            <person name="Wang Y."/>
            <person name="Chen M."/>
            <person name="Xu Y."/>
            <person name="Jin H."/>
            <person name="Xiao X."/>
            <person name="Hu G."/>
            <person name="Bao F."/>
            <person name="Hu Y."/>
            <person name="Wan P."/>
            <person name="Li L."/>
            <person name="Deng X."/>
            <person name="Kuang T."/>
            <person name="Xiang C."/>
            <person name="Zhu J.K."/>
            <person name="Oliver M.J."/>
            <person name="He Y."/>
        </authorList>
    </citation>
    <scope>NUCLEOTIDE SEQUENCE [LARGE SCALE GENOMIC DNA]</scope>
    <source>
        <strain evidence="15">cv. XS01</strain>
    </source>
</reference>
<dbReference type="InterPro" id="IPR045087">
    <property type="entry name" value="Cu-oxidase_fam"/>
</dbReference>
<dbReference type="CDD" id="cd13874">
    <property type="entry name" value="CuRO_2_CopA"/>
    <property type="match status" value="1"/>
</dbReference>
<accession>A0A2Z7A1N9</accession>
<dbReference type="PROSITE" id="PS00080">
    <property type="entry name" value="MULTICOPPER_OXIDASE2"/>
    <property type="match status" value="1"/>
</dbReference>
<evidence type="ECO:0000256" key="4">
    <source>
        <dbReference type="ARBA" id="ARBA00022525"/>
    </source>
</evidence>
<dbReference type="InterPro" id="IPR033138">
    <property type="entry name" value="Cu_oxidase_CS"/>
</dbReference>
<keyword evidence="4" id="KW-0964">Secreted</keyword>
<evidence type="ECO:0000313" key="15">
    <source>
        <dbReference type="Proteomes" id="UP000250235"/>
    </source>
</evidence>
<gene>
    <name evidence="14" type="ORF">F511_08101</name>
</gene>
<dbReference type="PANTHER" id="PTHR11709">
    <property type="entry name" value="MULTI-COPPER OXIDASE"/>
    <property type="match status" value="1"/>
</dbReference>
<evidence type="ECO:0000256" key="5">
    <source>
        <dbReference type="ARBA" id="ARBA00022723"/>
    </source>
</evidence>
<keyword evidence="6" id="KW-0677">Repeat</keyword>
<evidence type="ECO:0000256" key="2">
    <source>
        <dbReference type="ARBA" id="ARBA00004613"/>
    </source>
</evidence>
<dbReference type="Pfam" id="PF07732">
    <property type="entry name" value="Cu-oxidase_3"/>
    <property type="match status" value="1"/>
</dbReference>
<dbReference type="InterPro" id="IPR011706">
    <property type="entry name" value="Cu-oxidase_C"/>
</dbReference>
<dbReference type="Proteomes" id="UP000250235">
    <property type="component" value="Unassembled WGS sequence"/>
</dbReference>
<evidence type="ECO:0000256" key="9">
    <source>
        <dbReference type="ARBA" id="ARBA00023180"/>
    </source>
</evidence>
<keyword evidence="8" id="KW-0186">Copper</keyword>
<comment type="similarity">
    <text evidence="3">Belongs to the multicopper oxidase family.</text>
</comment>
<dbReference type="GO" id="GO:0005576">
    <property type="term" value="C:extracellular region"/>
    <property type="evidence" value="ECO:0007669"/>
    <property type="project" value="UniProtKB-SubCell"/>
</dbReference>
<evidence type="ECO:0000256" key="6">
    <source>
        <dbReference type="ARBA" id="ARBA00022737"/>
    </source>
</evidence>
<dbReference type="NCBIfam" id="TIGR01480">
    <property type="entry name" value="copper_res_A"/>
    <property type="match status" value="1"/>
</dbReference>
<feature type="domain" description="Plastocyanin-like" evidence="11">
    <location>
        <begin position="63"/>
        <end position="236"/>
    </location>
</feature>
<dbReference type="InterPro" id="IPR006376">
    <property type="entry name" value="Cu-R_CopA"/>
</dbReference>
<sequence>MDGVPGISFPGIAPGGTFTYRFPVRQSGTYWYHSHSGLQEQSGLYGPIVIEPAAGERFPADRDYVVMLSDWTDEDPRAVYAHLKQQGDYYNYAEPTAPEFFRDVRKQGLRRALAERRMWNRMRMSPRDLADVGGATYTYLLNGMTSPGNWTGLFKRGEKVRLRFVNGSAMTIFDVRIPGLKMTVVSADGQDVEPVVVDEFRIAVAETYDVIVEPADDRAYTVFAQSIDRSGYTRGTLAPQEGMSAAVPAMDPRMPLAMVDMMGAMSSASLSRRERMPEGRQGVRAERSAHGLPERSPPTSLPMGEGGMAHHARSEYRNPGVDMRVDMPRTNLDDPGAGLRGNGRRVLSYADLHTIGGPLDPRQPNREIELHLTGNMQRYMWSFDGVKFSDAKPIRFRAGERLRMVLVNDTMMNHPVHLHGMWSELENPDGTFLVRKHTVNVQPAQRVAYGVTADAPGRWAYHCHMLYHMQAGMMREVAVA</sequence>
<dbReference type="SUPFAM" id="SSF49503">
    <property type="entry name" value="Cupredoxins"/>
    <property type="match status" value="3"/>
</dbReference>
<organism evidence="14 15">
    <name type="scientific">Dorcoceras hygrometricum</name>
    <dbReference type="NCBI Taxonomy" id="472368"/>
    <lineage>
        <taxon>Eukaryota</taxon>
        <taxon>Viridiplantae</taxon>
        <taxon>Streptophyta</taxon>
        <taxon>Embryophyta</taxon>
        <taxon>Tracheophyta</taxon>
        <taxon>Spermatophyta</taxon>
        <taxon>Magnoliopsida</taxon>
        <taxon>eudicotyledons</taxon>
        <taxon>Gunneridae</taxon>
        <taxon>Pentapetalae</taxon>
        <taxon>asterids</taxon>
        <taxon>lamiids</taxon>
        <taxon>Lamiales</taxon>
        <taxon>Gesneriaceae</taxon>
        <taxon>Didymocarpoideae</taxon>
        <taxon>Trichosporeae</taxon>
        <taxon>Loxocarpinae</taxon>
        <taxon>Dorcoceras</taxon>
    </lineage>
</organism>
<evidence type="ECO:0000259" key="11">
    <source>
        <dbReference type="Pfam" id="PF00394"/>
    </source>
</evidence>
<keyword evidence="5" id="KW-0479">Metal-binding</keyword>
<dbReference type="InterPro" id="IPR011707">
    <property type="entry name" value="Cu-oxidase-like_N"/>
</dbReference>
<proteinExistence type="inferred from homology"/>
<dbReference type="GO" id="GO:0005507">
    <property type="term" value="F:copper ion binding"/>
    <property type="evidence" value="ECO:0007669"/>
    <property type="project" value="InterPro"/>
</dbReference>